<dbReference type="PROSITE" id="PS51722">
    <property type="entry name" value="G_TR_2"/>
    <property type="match status" value="1"/>
</dbReference>
<dbReference type="Proteomes" id="UP000276776">
    <property type="component" value="Unassembled WGS sequence"/>
</dbReference>
<evidence type="ECO:0000256" key="5">
    <source>
        <dbReference type="ARBA" id="ARBA00023134"/>
    </source>
</evidence>
<dbReference type="FunFam" id="3.40.50.10050:FF:000001">
    <property type="entry name" value="Translation initiation factor IF-2"/>
    <property type="match status" value="1"/>
</dbReference>
<feature type="coiled-coil region" evidence="7">
    <location>
        <begin position="392"/>
        <end position="434"/>
    </location>
</feature>
<sequence>MQQVMRFCASRRLLVGLVQSFKMPLRCYPKFKRRKFVEPVVVEKTPSKKKTANIYYDMKVGELAEVIQSTEQEVLQVLKTLNKLPENNNEALDMSRIVSVVGAFGLKPKLIQRPRSGAEQDFELDAFPLPSPPEKELKKRAPVIAIMGHVDHGKTTLLDRLRHSQIVQGEFGGITQHIGAFTLKDKDCELTFLDTPGHAAFAKMRERGAHSTDIVVLVVAADDGVNEQTVQSINYARHANVPIVVAINKIDKANADPVRAKQSLAAHGIVVDDLGGDVLCVEISALQGKNMDQLKEAILLQAEDMNLRSTWNGFVEGIVIESKFSHGIGKVCTMIVQRGTLMKGTVLVAGTSWARVRSMHDEFGHDVVKAGPSTPVVVAGWRNKLPFPGERVLQLENERRAQQVALYRLEKEKNTKVEQDWKLAEERIDEERKEYLENRRKLLNVGIRGGSTLRLIVHKEQKYQKTVGNQEPRIRIMLNSDVDGTLEAILNVLDSYNSEQVELDIVKFNVGPPSESDIELAKDLDALIYCFNIQVGSGLKNLAERLGVKINQFNVIYRLVEDLKNRLSDCLPEETTFEQVGEGHVIRNFSVIVENKRQSVAGTLVDWGTINKMDSLRVLRGTTVVYEGPIRSMRIGTKAVTSASRNEEVGIAIPDEKLIFKEDDIIETYREVKFRRKINWDPPGF</sequence>
<keyword evidence="4" id="KW-0648">Protein biosynthesis</keyword>
<dbReference type="InterPro" id="IPR027417">
    <property type="entry name" value="P-loop_NTPase"/>
</dbReference>
<dbReference type="InterPro" id="IPR005225">
    <property type="entry name" value="Small_GTP-bd"/>
</dbReference>
<dbReference type="PANTHER" id="PTHR43381">
    <property type="entry name" value="TRANSLATION INITIATION FACTOR IF-2-RELATED"/>
    <property type="match status" value="1"/>
</dbReference>
<evidence type="ECO:0000313" key="10">
    <source>
        <dbReference type="Proteomes" id="UP000276776"/>
    </source>
</evidence>
<proteinExistence type="inferred from homology"/>
<dbReference type="PANTHER" id="PTHR43381:SF20">
    <property type="entry name" value="TRANSLATION INITIATION FACTOR IF-2, MITOCHONDRIAL"/>
    <property type="match status" value="1"/>
</dbReference>
<dbReference type="OrthoDB" id="361630at2759"/>
<dbReference type="Gene3D" id="2.40.30.10">
    <property type="entry name" value="Translation factors"/>
    <property type="match status" value="2"/>
</dbReference>
<evidence type="ECO:0000259" key="8">
    <source>
        <dbReference type="PROSITE" id="PS51722"/>
    </source>
</evidence>
<protein>
    <submittedName>
        <fullName evidence="11">Tr-type G domain-containing protein</fullName>
    </submittedName>
</protein>
<dbReference type="WBParaSite" id="TCLT_0000798301-mRNA-1">
    <property type="protein sequence ID" value="TCLT_0000798301-mRNA-1"/>
    <property type="gene ID" value="TCLT_0000798301"/>
</dbReference>
<evidence type="ECO:0000256" key="4">
    <source>
        <dbReference type="ARBA" id="ARBA00022917"/>
    </source>
</evidence>
<dbReference type="SUPFAM" id="SSF52540">
    <property type="entry name" value="P-loop containing nucleoside triphosphate hydrolases"/>
    <property type="match status" value="1"/>
</dbReference>
<dbReference type="GO" id="GO:0005525">
    <property type="term" value="F:GTP binding"/>
    <property type="evidence" value="ECO:0007669"/>
    <property type="project" value="UniProtKB-KW"/>
</dbReference>
<dbReference type="InterPro" id="IPR036925">
    <property type="entry name" value="TIF_IF2_dom3_sf"/>
</dbReference>
<reference evidence="11" key="1">
    <citation type="submission" date="2017-02" db="UniProtKB">
        <authorList>
            <consortium name="WormBaseParasite"/>
        </authorList>
    </citation>
    <scope>IDENTIFICATION</scope>
</reference>
<dbReference type="SUPFAM" id="SSF50447">
    <property type="entry name" value="Translation proteins"/>
    <property type="match status" value="2"/>
</dbReference>
<dbReference type="Pfam" id="PF11987">
    <property type="entry name" value="IF-2"/>
    <property type="match status" value="1"/>
</dbReference>
<dbReference type="CDD" id="cd01887">
    <property type="entry name" value="IF2_eIF5B"/>
    <property type="match status" value="1"/>
</dbReference>
<keyword evidence="10" id="KW-1185">Reference proteome</keyword>
<dbReference type="Gene3D" id="3.40.50.10050">
    <property type="entry name" value="Translation initiation factor IF- 2, domain 3"/>
    <property type="match status" value="1"/>
</dbReference>
<evidence type="ECO:0000256" key="6">
    <source>
        <dbReference type="ARBA" id="ARBA00025162"/>
    </source>
</evidence>
<gene>
    <name evidence="9" type="ORF">TCLT_LOCUS7972</name>
</gene>
<dbReference type="InterPro" id="IPR044145">
    <property type="entry name" value="IF2_II"/>
</dbReference>
<dbReference type="GO" id="GO:0003924">
    <property type="term" value="F:GTPase activity"/>
    <property type="evidence" value="ECO:0007669"/>
    <property type="project" value="InterPro"/>
</dbReference>
<organism evidence="11">
    <name type="scientific">Thelazia callipaeda</name>
    <name type="common">Oriental eyeworm</name>
    <name type="synonym">Parasitic nematode</name>
    <dbReference type="NCBI Taxonomy" id="103827"/>
    <lineage>
        <taxon>Eukaryota</taxon>
        <taxon>Metazoa</taxon>
        <taxon>Ecdysozoa</taxon>
        <taxon>Nematoda</taxon>
        <taxon>Chromadorea</taxon>
        <taxon>Rhabditida</taxon>
        <taxon>Spirurina</taxon>
        <taxon>Spiruromorpha</taxon>
        <taxon>Thelazioidea</taxon>
        <taxon>Thelaziidae</taxon>
        <taxon>Thelazia</taxon>
    </lineage>
</organism>
<evidence type="ECO:0000256" key="3">
    <source>
        <dbReference type="ARBA" id="ARBA00022741"/>
    </source>
</evidence>
<dbReference type="OMA" id="TIVCYQI"/>
<evidence type="ECO:0000313" key="9">
    <source>
        <dbReference type="EMBL" id="VDN05484.1"/>
    </source>
</evidence>
<dbReference type="CDD" id="cd03702">
    <property type="entry name" value="IF2_mtIF2_II"/>
    <property type="match status" value="1"/>
</dbReference>
<reference evidence="9 10" key="2">
    <citation type="submission" date="2018-11" db="EMBL/GenBank/DDBJ databases">
        <authorList>
            <consortium name="Pathogen Informatics"/>
        </authorList>
    </citation>
    <scope>NUCLEOTIDE SEQUENCE [LARGE SCALE GENOMIC DNA]</scope>
</reference>
<dbReference type="InterPro" id="IPR000795">
    <property type="entry name" value="T_Tr_GTP-bd_dom"/>
</dbReference>
<accession>A0A0N5D4S5</accession>
<evidence type="ECO:0000256" key="1">
    <source>
        <dbReference type="ARBA" id="ARBA00007733"/>
    </source>
</evidence>
<keyword evidence="7" id="KW-0175">Coiled coil</keyword>
<evidence type="ECO:0000256" key="7">
    <source>
        <dbReference type="SAM" id="Coils"/>
    </source>
</evidence>
<name>A0A0N5D4S5_THECL</name>
<feature type="domain" description="Tr-type G" evidence="8">
    <location>
        <begin position="139"/>
        <end position="308"/>
    </location>
</feature>
<dbReference type="InterPro" id="IPR053905">
    <property type="entry name" value="EF-G-like_DII"/>
</dbReference>
<dbReference type="GO" id="GO:0005737">
    <property type="term" value="C:cytoplasm"/>
    <property type="evidence" value="ECO:0007669"/>
    <property type="project" value="TreeGrafter"/>
</dbReference>
<comment type="function">
    <text evidence="6">One of the essential components for the initiation of protein synthesis. Protects formylmethionyl-tRNA from spontaneous hydrolysis and promotes its binding to the 30S ribosomal subunits. Also involved in the hydrolysis of GTP during the formation of the 70S ribosomal complex.</text>
</comment>
<evidence type="ECO:0000313" key="11">
    <source>
        <dbReference type="WBParaSite" id="TCLT_0000798301-mRNA-1"/>
    </source>
</evidence>
<dbReference type="SUPFAM" id="SSF52156">
    <property type="entry name" value="Initiation factor IF2/eIF5b, domain 3"/>
    <property type="match status" value="1"/>
</dbReference>
<dbReference type="AlphaFoldDB" id="A0A0N5D4S5"/>
<keyword evidence="3" id="KW-0547">Nucleotide-binding</keyword>
<dbReference type="GO" id="GO:0003743">
    <property type="term" value="F:translation initiation factor activity"/>
    <property type="evidence" value="ECO:0007669"/>
    <property type="project" value="UniProtKB-KW"/>
</dbReference>
<evidence type="ECO:0000256" key="2">
    <source>
        <dbReference type="ARBA" id="ARBA00022540"/>
    </source>
</evidence>
<dbReference type="InterPro" id="IPR015760">
    <property type="entry name" value="TIF_IF2"/>
</dbReference>
<dbReference type="EMBL" id="UYYF01004565">
    <property type="protein sequence ID" value="VDN05484.1"/>
    <property type="molecule type" value="Genomic_DNA"/>
</dbReference>
<dbReference type="Pfam" id="PF22042">
    <property type="entry name" value="EF-G_D2"/>
    <property type="match status" value="1"/>
</dbReference>
<dbReference type="InterPro" id="IPR023115">
    <property type="entry name" value="TIF_IF2_dom3"/>
</dbReference>
<dbReference type="NCBIfam" id="TIGR00231">
    <property type="entry name" value="small_GTP"/>
    <property type="match status" value="1"/>
</dbReference>
<comment type="similarity">
    <text evidence="1">Belongs to the TRAFAC class translation factor GTPase superfamily. Classic translation factor GTPase family. IF-2 subfamily.</text>
</comment>
<dbReference type="Pfam" id="PF00009">
    <property type="entry name" value="GTP_EFTU"/>
    <property type="match status" value="1"/>
</dbReference>
<dbReference type="FunFam" id="3.40.50.300:FF:000019">
    <property type="entry name" value="Translation initiation factor IF-2"/>
    <property type="match status" value="1"/>
</dbReference>
<dbReference type="STRING" id="103827.A0A0N5D4S5"/>
<dbReference type="Gene3D" id="3.40.50.300">
    <property type="entry name" value="P-loop containing nucleotide triphosphate hydrolases"/>
    <property type="match status" value="1"/>
</dbReference>
<dbReference type="InterPro" id="IPR009000">
    <property type="entry name" value="Transl_B-barrel_sf"/>
</dbReference>
<keyword evidence="2" id="KW-0396">Initiation factor</keyword>
<keyword evidence="5" id="KW-0342">GTP-binding</keyword>